<comment type="caution">
    <text evidence="2">The sequence shown here is derived from an EMBL/GenBank/DDBJ whole genome shotgun (WGS) entry which is preliminary data.</text>
</comment>
<dbReference type="InterPro" id="IPR013424">
    <property type="entry name" value="Ice-binding_C"/>
</dbReference>
<protein>
    <recommendedName>
        <fullName evidence="4">PEP-CTERM protein-sorting domain-containing protein</fullName>
    </recommendedName>
</protein>
<dbReference type="AlphaFoldDB" id="A0A328BCU8"/>
<name>A0A328BCU8_9CAUL</name>
<dbReference type="RefSeq" id="WP_111276345.1">
    <property type="nucleotide sequence ID" value="NZ_QFYS01000005.1"/>
</dbReference>
<evidence type="ECO:0000256" key="1">
    <source>
        <dbReference type="SAM" id="SignalP"/>
    </source>
</evidence>
<dbReference type="OrthoDB" id="1447653at2"/>
<dbReference type="NCBIfam" id="NF035944">
    <property type="entry name" value="PEPxxWA-CTERM"/>
    <property type="match status" value="1"/>
</dbReference>
<dbReference type="EMBL" id="QFYS01000005">
    <property type="protein sequence ID" value="RAK64807.1"/>
    <property type="molecule type" value="Genomic_DNA"/>
</dbReference>
<gene>
    <name evidence="2" type="ORF">DJ019_12335</name>
</gene>
<organism evidence="2 3">
    <name type="scientific">Phenylobacterium kunshanense</name>
    <dbReference type="NCBI Taxonomy" id="1445034"/>
    <lineage>
        <taxon>Bacteria</taxon>
        <taxon>Pseudomonadati</taxon>
        <taxon>Pseudomonadota</taxon>
        <taxon>Alphaproteobacteria</taxon>
        <taxon>Caulobacterales</taxon>
        <taxon>Caulobacteraceae</taxon>
        <taxon>Phenylobacterium</taxon>
    </lineage>
</organism>
<accession>A0A328BCU8</accession>
<reference evidence="2 3" key="1">
    <citation type="submission" date="2018-05" db="EMBL/GenBank/DDBJ databases">
        <authorList>
            <person name="Lanie J.A."/>
            <person name="Ng W.-L."/>
            <person name="Kazmierczak K.M."/>
            <person name="Andrzejewski T.M."/>
            <person name="Davidsen T.M."/>
            <person name="Wayne K.J."/>
            <person name="Tettelin H."/>
            <person name="Glass J.I."/>
            <person name="Rusch D."/>
            <person name="Podicherti R."/>
            <person name="Tsui H.-C.T."/>
            <person name="Winkler M.E."/>
        </authorList>
    </citation>
    <scope>NUCLEOTIDE SEQUENCE [LARGE SCALE GENOMIC DNA]</scope>
    <source>
        <strain evidence="2 3">BUT-10</strain>
    </source>
</reference>
<evidence type="ECO:0008006" key="4">
    <source>
        <dbReference type="Google" id="ProtNLM"/>
    </source>
</evidence>
<evidence type="ECO:0000313" key="3">
    <source>
        <dbReference type="Proteomes" id="UP000249524"/>
    </source>
</evidence>
<keyword evidence="3" id="KW-1185">Reference proteome</keyword>
<dbReference type="NCBIfam" id="TIGR02595">
    <property type="entry name" value="PEP_CTERM"/>
    <property type="match status" value="1"/>
</dbReference>
<feature type="signal peptide" evidence="1">
    <location>
        <begin position="1"/>
        <end position="22"/>
    </location>
</feature>
<keyword evidence="1" id="KW-0732">Signal</keyword>
<feature type="chain" id="PRO_5016400986" description="PEP-CTERM protein-sorting domain-containing protein" evidence="1">
    <location>
        <begin position="23"/>
        <end position="233"/>
    </location>
</feature>
<sequence>MKKIQASVVGAAMSIAATQAFAATVVHETDFAGDISSFTMTGFWSIGPAWPSDIPQAPAIGNPDPTEDHTPTDDNMLAGVGNGLGYLVYVQGAEPGYLTSGVIDLSGYSDVTFSFWRFLNTDYLPYIRDTVEVFDGAVWRGLVDMNVPGEQPRDSEWTLQSFDVSAYANADFRYRFGYEVLSPAAYVVTSWNVDDVVIEGVRAVPEPGVWALMILGFAAAGAMLRRAGRAVCA</sequence>
<dbReference type="Proteomes" id="UP000249524">
    <property type="component" value="Unassembled WGS sequence"/>
</dbReference>
<proteinExistence type="predicted"/>
<evidence type="ECO:0000313" key="2">
    <source>
        <dbReference type="EMBL" id="RAK64807.1"/>
    </source>
</evidence>